<organism evidence="2 3">
    <name type="scientific">Microvirga aerilata</name>
    <dbReference type="NCBI Taxonomy" id="670292"/>
    <lineage>
        <taxon>Bacteria</taxon>
        <taxon>Pseudomonadati</taxon>
        <taxon>Pseudomonadota</taxon>
        <taxon>Alphaproteobacteria</taxon>
        <taxon>Hyphomicrobiales</taxon>
        <taxon>Methylobacteriaceae</taxon>
        <taxon>Microvirga</taxon>
    </lineage>
</organism>
<keyword evidence="3" id="KW-1185">Reference proteome</keyword>
<comment type="caution">
    <text evidence="2">The sequence shown here is derived from an EMBL/GenBank/DDBJ whole genome shotgun (WGS) entry which is preliminary data.</text>
</comment>
<evidence type="ECO:0000313" key="3">
    <source>
        <dbReference type="Proteomes" id="UP000605848"/>
    </source>
</evidence>
<sequence>MFVKLAQRPNDGHSLRHDLLRDHDPEAGGDPLAQSDQYRCALPNEAMLSDKARRLRHGLRRRRPYSNSPRHKGFAVKVVITSRNATIKAFWLARGTSPVTTLGDRLPIISIGLPASPASQLIQFGCSKTATAYSRAARSSLAMSNLRILRLAQRADKRNFSH</sequence>
<accession>A0A936ZE68</accession>
<proteinExistence type="predicted"/>
<reference evidence="2" key="1">
    <citation type="submission" date="2021-01" db="EMBL/GenBank/DDBJ databases">
        <title>Microvirga sp.</title>
        <authorList>
            <person name="Kim M.K."/>
        </authorList>
    </citation>
    <scope>NUCLEOTIDE SEQUENCE</scope>
    <source>
        <strain evidence="2">5420S-16</strain>
    </source>
</reference>
<name>A0A936ZE68_9HYPH</name>
<gene>
    <name evidence="2" type="ORF">JKG68_30355</name>
</gene>
<evidence type="ECO:0000313" key="2">
    <source>
        <dbReference type="EMBL" id="MBL0408191.1"/>
    </source>
</evidence>
<dbReference type="Proteomes" id="UP000605848">
    <property type="component" value="Unassembled WGS sequence"/>
</dbReference>
<dbReference type="RefSeq" id="WP_202065970.1">
    <property type="nucleotide sequence ID" value="NZ_JAEQMY010000161.1"/>
</dbReference>
<dbReference type="EMBL" id="JAEQMY010000161">
    <property type="protein sequence ID" value="MBL0408191.1"/>
    <property type="molecule type" value="Genomic_DNA"/>
</dbReference>
<dbReference type="AlphaFoldDB" id="A0A936ZE68"/>
<feature type="region of interest" description="Disordered" evidence="1">
    <location>
        <begin position="1"/>
        <end position="34"/>
    </location>
</feature>
<evidence type="ECO:0000256" key="1">
    <source>
        <dbReference type="SAM" id="MobiDB-lite"/>
    </source>
</evidence>
<protein>
    <submittedName>
        <fullName evidence="2">Uncharacterized protein</fullName>
    </submittedName>
</protein>
<feature type="compositionally biased region" description="Basic and acidic residues" evidence="1">
    <location>
        <begin position="10"/>
        <end position="26"/>
    </location>
</feature>